<keyword evidence="1" id="KW-1185">Reference proteome</keyword>
<evidence type="ECO:0000313" key="1">
    <source>
        <dbReference type="Proteomes" id="UP000887565"/>
    </source>
</evidence>
<name>A0A915JU62_ROMCU</name>
<dbReference type="WBParaSite" id="nRc.2.0.1.t29638-RA">
    <property type="protein sequence ID" value="nRc.2.0.1.t29638-RA"/>
    <property type="gene ID" value="nRc.2.0.1.g29638"/>
</dbReference>
<protein>
    <submittedName>
        <fullName evidence="2">Uncharacterized protein</fullName>
    </submittedName>
</protein>
<reference evidence="2" key="1">
    <citation type="submission" date="2022-11" db="UniProtKB">
        <authorList>
            <consortium name="WormBaseParasite"/>
        </authorList>
    </citation>
    <scope>IDENTIFICATION</scope>
</reference>
<dbReference type="Proteomes" id="UP000887565">
    <property type="component" value="Unplaced"/>
</dbReference>
<organism evidence="1 2">
    <name type="scientific">Romanomermis culicivorax</name>
    <name type="common">Nematode worm</name>
    <dbReference type="NCBI Taxonomy" id="13658"/>
    <lineage>
        <taxon>Eukaryota</taxon>
        <taxon>Metazoa</taxon>
        <taxon>Ecdysozoa</taxon>
        <taxon>Nematoda</taxon>
        <taxon>Enoplea</taxon>
        <taxon>Dorylaimia</taxon>
        <taxon>Mermithida</taxon>
        <taxon>Mermithoidea</taxon>
        <taxon>Mermithidae</taxon>
        <taxon>Romanomermis</taxon>
    </lineage>
</organism>
<proteinExistence type="predicted"/>
<accession>A0A915JU62</accession>
<dbReference type="AlphaFoldDB" id="A0A915JU62"/>
<sequence>MALEPLSPNWPIANPEAKLLKPTYGQNPEPDSVQDTVEKTGLDKIAGGSNIFGVYNPDLNQEEILSTWICRISKRSID</sequence>
<evidence type="ECO:0000313" key="2">
    <source>
        <dbReference type="WBParaSite" id="nRc.2.0.1.t29638-RA"/>
    </source>
</evidence>